<keyword evidence="2 5" id="KW-0812">Transmembrane</keyword>
<dbReference type="STRING" id="1122622.GCA_000421185_01833"/>
<organism evidence="7 8">
    <name type="scientific">Ornithinimicrobium cerasi</name>
    <dbReference type="NCBI Taxonomy" id="2248773"/>
    <lineage>
        <taxon>Bacteria</taxon>
        <taxon>Bacillati</taxon>
        <taxon>Actinomycetota</taxon>
        <taxon>Actinomycetes</taxon>
        <taxon>Micrococcales</taxon>
        <taxon>Ornithinimicrobiaceae</taxon>
        <taxon>Ornithinimicrobium</taxon>
    </lineage>
</organism>
<evidence type="ECO:0000313" key="7">
    <source>
        <dbReference type="EMBL" id="SOC52093.1"/>
    </source>
</evidence>
<protein>
    <submittedName>
        <fullName evidence="7">Putative membrane protein</fullName>
    </submittedName>
</protein>
<dbReference type="RefSeq" id="WP_244903642.1">
    <property type="nucleotide sequence ID" value="NZ_OBQK01000001.1"/>
</dbReference>
<sequence length="121" mass="12729">MSSPRWPSSVYGSGREPDPRFSLANERTFLAWIRTSLALLAMAAAVDALPLQIDERAQAAIAAVLALTGLAAAGHAWRGWVRTERAMRLDLPMPGNAAGIVVVVGVALSGVLLLVASLLRA</sequence>
<evidence type="ECO:0000256" key="2">
    <source>
        <dbReference type="ARBA" id="ARBA00022692"/>
    </source>
</evidence>
<keyword evidence="8" id="KW-1185">Reference proteome</keyword>
<gene>
    <name evidence="7" type="ORF">SAMN05421879_101411</name>
</gene>
<reference evidence="8" key="1">
    <citation type="submission" date="2017-08" db="EMBL/GenBank/DDBJ databases">
        <authorList>
            <person name="Varghese N."/>
            <person name="Submissions S."/>
        </authorList>
    </citation>
    <scope>NUCLEOTIDE SEQUENCE [LARGE SCALE GENOMIC DNA]</scope>
    <source>
        <strain evidence="8">USBA17B2</strain>
    </source>
</reference>
<dbReference type="InterPro" id="IPR003807">
    <property type="entry name" value="DUF202"/>
</dbReference>
<dbReference type="AlphaFoldDB" id="A0A285VDM6"/>
<evidence type="ECO:0000256" key="5">
    <source>
        <dbReference type="SAM" id="Phobius"/>
    </source>
</evidence>
<evidence type="ECO:0000256" key="3">
    <source>
        <dbReference type="ARBA" id="ARBA00022989"/>
    </source>
</evidence>
<accession>A0A285VDM6</accession>
<evidence type="ECO:0000313" key="8">
    <source>
        <dbReference type="Proteomes" id="UP000219688"/>
    </source>
</evidence>
<name>A0A285VDM6_9MICO</name>
<comment type="subcellular location">
    <subcellularLocation>
        <location evidence="1">Endomembrane system</location>
        <topology evidence="1">Multi-pass membrane protein</topology>
    </subcellularLocation>
</comment>
<evidence type="ECO:0000259" key="6">
    <source>
        <dbReference type="Pfam" id="PF02656"/>
    </source>
</evidence>
<keyword evidence="3 5" id="KW-1133">Transmembrane helix</keyword>
<feature type="domain" description="DUF202" evidence="6">
    <location>
        <begin position="20"/>
        <end position="86"/>
    </location>
</feature>
<dbReference type="GO" id="GO:0012505">
    <property type="term" value="C:endomembrane system"/>
    <property type="evidence" value="ECO:0007669"/>
    <property type="project" value="UniProtKB-SubCell"/>
</dbReference>
<evidence type="ECO:0000256" key="4">
    <source>
        <dbReference type="ARBA" id="ARBA00023136"/>
    </source>
</evidence>
<proteinExistence type="predicted"/>
<feature type="transmembrane region" description="Helical" evidence="5">
    <location>
        <begin position="97"/>
        <end position="119"/>
    </location>
</feature>
<feature type="transmembrane region" description="Helical" evidence="5">
    <location>
        <begin position="29"/>
        <end position="50"/>
    </location>
</feature>
<evidence type="ECO:0000256" key="1">
    <source>
        <dbReference type="ARBA" id="ARBA00004127"/>
    </source>
</evidence>
<feature type="transmembrane region" description="Helical" evidence="5">
    <location>
        <begin position="57"/>
        <end position="77"/>
    </location>
</feature>
<dbReference type="Proteomes" id="UP000219688">
    <property type="component" value="Unassembled WGS sequence"/>
</dbReference>
<dbReference type="EMBL" id="OBQK01000001">
    <property type="protein sequence ID" value="SOC52093.1"/>
    <property type="molecule type" value="Genomic_DNA"/>
</dbReference>
<keyword evidence="4 5" id="KW-0472">Membrane</keyword>
<dbReference type="Pfam" id="PF02656">
    <property type="entry name" value="DUF202"/>
    <property type="match status" value="1"/>
</dbReference>